<dbReference type="GO" id="GO:0008823">
    <property type="term" value="F:cupric reductase (NADH) activity"/>
    <property type="evidence" value="ECO:0007669"/>
    <property type="project" value="TreeGrafter"/>
</dbReference>
<dbReference type="AlphaFoldDB" id="A0A381Y5N1"/>
<evidence type="ECO:0000259" key="2">
    <source>
        <dbReference type="Pfam" id="PF03807"/>
    </source>
</evidence>
<dbReference type="EMBL" id="UINC01017379">
    <property type="protein sequence ID" value="SVA71962.1"/>
    <property type="molecule type" value="Genomic_DNA"/>
</dbReference>
<dbReference type="NCBIfam" id="TIGR01915">
    <property type="entry name" value="npdG"/>
    <property type="match status" value="1"/>
</dbReference>
<dbReference type="PROSITE" id="PS51257">
    <property type="entry name" value="PROKAR_LIPOPROTEIN"/>
    <property type="match status" value="1"/>
</dbReference>
<dbReference type="GO" id="GO:0016651">
    <property type="term" value="F:oxidoreductase activity, acting on NAD(P)H"/>
    <property type="evidence" value="ECO:0007669"/>
    <property type="project" value="InterPro"/>
</dbReference>
<proteinExistence type="predicted"/>
<evidence type="ECO:0000256" key="1">
    <source>
        <dbReference type="ARBA" id="ARBA00023002"/>
    </source>
</evidence>
<dbReference type="InterPro" id="IPR036291">
    <property type="entry name" value="NAD(P)-bd_dom_sf"/>
</dbReference>
<dbReference type="InterPro" id="IPR028939">
    <property type="entry name" value="P5C_Rdtase_cat_N"/>
</dbReference>
<keyword evidence="1" id="KW-0560">Oxidoreductase</keyword>
<dbReference type="GO" id="GO:0052851">
    <property type="term" value="F:ferric-chelate reductase (NADPH) activity"/>
    <property type="evidence" value="ECO:0007669"/>
    <property type="project" value="TreeGrafter"/>
</dbReference>
<dbReference type="InterPro" id="IPR051267">
    <property type="entry name" value="STEAP_metalloreductase"/>
</dbReference>
<dbReference type="GO" id="GO:0070967">
    <property type="term" value="F:coenzyme F420 binding"/>
    <property type="evidence" value="ECO:0007669"/>
    <property type="project" value="InterPro"/>
</dbReference>
<dbReference type="InterPro" id="IPR010185">
    <property type="entry name" value="NpdG"/>
</dbReference>
<feature type="domain" description="Pyrroline-5-carboxylate reductase catalytic N-terminal" evidence="2">
    <location>
        <begin position="7"/>
        <end position="104"/>
    </location>
</feature>
<dbReference type="GO" id="GO:0006740">
    <property type="term" value="P:NADPH regeneration"/>
    <property type="evidence" value="ECO:0007669"/>
    <property type="project" value="InterPro"/>
</dbReference>
<name>A0A381Y5N1_9ZZZZ</name>
<gene>
    <name evidence="3" type="ORF">METZ01_LOCUS124816</name>
</gene>
<dbReference type="Pfam" id="PF03807">
    <property type="entry name" value="F420_oxidored"/>
    <property type="match status" value="1"/>
</dbReference>
<dbReference type="SUPFAM" id="SSF51735">
    <property type="entry name" value="NAD(P)-binding Rossmann-fold domains"/>
    <property type="match status" value="1"/>
</dbReference>
<sequence>MKKCGKTIAVIGGTGALGSALACRWLLAGHKIVIGSRSQEKAEHAAMRMASKLGRSKVSGYANKEAATLAEIVVLAVPYAAHQETLEEIVESVAGKLVIETTVPLQPPRVARAALPKRGSVGAVTQDFLGESVRVVSALHTVSASHLGDVDHELNGDVLVYGNHKASRQVAIELIKDVGLKAWHAGSIENSAASEAMTSVMIFVNKYYGFDGAGIQIISEEDAIES</sequence>
<reference evidence="3" key="1">
    <citation type="submission" date="2018-05" db="EMBL/GenBank/DDBJ databases">
        <authorList>
            <person name="Lanie J.A."/>
            <person name="Ng W.-L."/>
            <person name="Kazmierczak K.M."/>
            <person name="Andrzejewski T.M."/>
            <person name="Davidsen T.M."/>
            <person name="Wayne K.J."/>
            <person name="Tettelin H."/>
            <person name="Glass J.I."/>
            <person name="Rusch D."/>
            <person name="Podicherti R."/>
            <person name="Tsui H.-C.T."/>
            <person name="Winkler M.E."/>
        </authorList>
    </citation>
    <scope>NUCLEOTIDE SEQUENCE</scope>
</reference>
<dbReference type="GO" id="GO:0050661">
    <property type="term" value="F:NADP binding"/>
    <property type="evidence" value="ECO:0007669"/>
    <property type="project" value="InterPro"/>
</dbReference>
<organism evidence="3">
    <name type="scientific">marine metagenome</name>
    <dbReference type="NCBI Taxonomy" id="408172"/>
    <lineage>
        <taxon>unclassified sequences</taxon>
        <taxon>metagenomes</taxon>
        <taxon>ecological metagenomes</taxon>
    </lineage>
</organism>
<dbReference type="PANTHER" id="PTHR14239">
    <property type="entry name" value="DUDULIN-RELATED"/>
    <property type="match status" value="1"/>
</dbReference>
<dbReference type="GO" id="GO:0015677">
    <property type="term" value="P:copper ion import"/>
    <property type="evidence" value="ECO:0007669"/>
    <property type="project" value="TreeGrafter"/>
</dbReference>
<dbReference type="Gene3D" id="3.40.50.720">
    <property type="entry name" value="NAD(P)-binding Rossmann-like Domain"/>
    <property type="match status" value="1"/>
</dbReference>
<evidence type="ECO:0000313" key="3">
    <source>
        <dbReference type="EMBL" id="SVA71962.1"/>
    </source>
</evidence>
<accession>A0A381Y5N1</accession>
<dbReference type="GO" id="GO:0005886">
    <property type="term" value="C:plasma membrane"/>
    <property type="evidence" value="ECO:0007669"/>
    <property type="project" value="TreeGrafter"/>
</dbReference>
<protein>
    <recommendedName>
        <fullName evidence="2">Pyrroline-5-carboxylate reductase catalytic N-terminal domain-containing protein</fullName>
    </recommendedName>
</protein>
<dbReference type="PANTHER" id="PTHR14239:SF0">
    <property type="entry name" value="F420-DEPENDENT NADP REDUCTASE"/>
    <property type="match status" value="1"/>
</dbReference>